<feature type="domain" description="UBC core" evidence="14">
    <location>
        <begin position="61"/>
        <end position="206"/>
    </location>
</feature>
<sequence length="1423" mass="162341">MTPSHSLKITTDRLKAPQWAAPLSSIVAEIAMSEIDHWIILPSPQIFKYGAVTLMMFFAYAETDRRAPYLQPSIMSGDKGISGFPDGDNFFKWVGTIEGPAGTVYEGLSYKLTLEFPNTYPYQAPMVHFTTPCYHPNVDKNGNICLDILKEQWSALYDVSTILLSIQSLLGEPNIESPLNVQAAELWTNQALYRKVVHEQYDQDKPFYIFGGTGQSSEKWLKEYHRVARFNCWDSSMCLANVYFFLSGTAKVWFENVEEQITSWELFETMLSQAFGHHASEKDQVLEKLKARAQGKGESSEAYIQDVLYLCRQINPNMNENEKVAHLVKGVSEEIYRAIVTFEIATTEEFIRWCRKIELSQKKRVNTRIVFDRLPNAAAINPAESESMEDLIRRIVREEIYHALNLEPATLKPSSLDLIIREEVERNLSAISQPVQRSPLSKPVALSWPWKIPLKTKRNAVALSPIQSISSPPKPGKLRRATETGGKAADDSRNPPPIITANMKRNYVVITINGQNVEALVDSGADYSVISESFRRYLKIPFFAEKGPVLRVANKKHIETLGRCNLKVHHIILGLDFFRATSAVIDCGRGEIHLKESVNDGLEEDLPTHALEDCFVPARSIKKITVINEDIRGGKDLMIEGSKDLILKKELVIPSSIINFHHGRGEIWVTNGTSQNQIIPAGMLVGYLRKIGSSGIYSVDTAEDDKTQSNIKNENRRQQILSLVDERLNEEQKSMIAECLEKYSEVFDFDRKSFSTTSNVKHKIDTSDSRPIKQRPYRVSPVERRAIQSEVDKMIKMGIVQPSESPWSSPVVLVKKKDGSWRFCVYIDYRKLNKVTKKDVYPLPRNDDVLDSLTGAKFFSSMDLRTGYWQIEIDEEDREKTAFITPDGLYEFRVMPFGLCNAPATFERMMDKLLAGLKWTICLCYLDDIIVYATSFKEHIERLGKVLRCIQQAGLCINHEKCRFGSREIKVLGHLVTESGIRPDPDKIEAITNFPTPKTTTEVRSFMGLCSYYRRFVKDFANKAKPLHDLLRNNVKFFWSNEQEQSFQILKSALTTDPVLGHFKEDAETLVHTDASGYGVGAVLTQLVEGKEKPIAYASRTLNAAERNYSTTERECLAVVWAIYKFRPYLFGKHFTVVSDHHSLCWLANKIGIDLLGRFPTSNNGNKWTVVATDYLTRHAMTKAIPNGSSEEVGKFIVEDTEVERLYPTQFGILTTSVEPHIALLLPTTPQTNGLTERLNKTLGDMLSVYVDVDQRNWDSVLPYVTFAYNTAKQETTGFSPFYLVHGRDVETPLDTILTYREEANLEDYVESLVTNAEDARQLARLNILKAQEKDKSRYDKSHRPVQYRTEDLVWVYTPVRKQGLSEKLLKRYFGPYKVVRQLSEVTYEVEALERRPRQRNIKDIVHVLRMKPYRSPEEQTQD</sequence>
<dbReference type="SUPFAM" id="SSF54495">
    <property type="entry name" value="UBC-like"/>
    <property type="match status" value="1"/>
</dbReference>
<dbReference type="CDD" id="cd23791">
    <property type="entry name" value="UBCc_UBE2C"/>
    <property type="match status" value="1"/>
</dbReference>
<feature type="domain" description="Peptidase A2" evidence="15">
    <location>
        <begin position="517"/>
        <end position="532"/>
    </location>
</feature>
<keyword evidence="9" id="KW-0229">DNA integration</keyword>
<dbReference type="InterPro" id="IPR001969">
    <property type="entry name" value="Aspartic_peptidase_AS"/>
</dbReference>
<dbReference type="InterPro" id="IPR023313">
    <property type="entry name" value="UBQ-conjugating_AS"/>
</dbReference>
<dbReference type="InterPro" id="IPR054465">
    <property type="entry name" value="Integrase_p58-like_C"/>
</dbReference>
<dbReference type="Pfam" id="PF22938">
    <property type="entry name" value="Integrase_p58_C"/>
    <property type="match status" value="1"/>
</dbReference>
<dbReference type="InterPro" id="IPR000608">
    <property type="entry name" value="UBC"/>
</dbReference>
<dbReference type="InterPro" id="IPR005162">
    <property type="entry name" value="Retrotrans_gag_dom"/>
</dbReference>
<dbReference type="Gene3D" id="3.10.20.370">
    <property type="match status" value="1"/>
</dbReference>
<feature type="active site" description="Glycyl thioester intermediate" evidence="12">
    <location>
        <position position="145"/>
    </location>
</feature>
<organism evidence="18 19">
    <name type="scientific">Cordylochernes scorpioides</name>
    <dbReference type="NCBI Taxonomy" id="51811"/>
    <lineage>
        <taxon>Eukaryota</taxon>
        <taxon>Metazoa</taxon>
        <taxon>Ecdysozoa</taxon>
        <taxon>Arthropoda</taxon>
        <taxon>Chelicerata</taxon>
        <taxon>Arachnida</taxon>
        <taxon>Pseudoscorpiones</taxon>
        <taxon>Cheliferoidea</taxon>
        <taxon>Chernetidae</taxon>
        <taxon>Cordylochernes</taxon>
    </lineage>
</organism>
<dbReference type="Pfam" id="PF17919">
    <property type="entry name" value="RT_RNaseH_2"/>
    <property type="match status" value="1"/>
</dbReference>
<dbReference type="Gene3D" id="3.10.110.10">
    <property type="entry name" value="Ubiquitin Conjugating Enzyme"/>
    <property type="match status" value="1"/>
</dbReference>
<evidence type="ECO:0000256" key="11">
    <source>
        <dbReference type="ARBA" id="ARBA00023268"/>
    </source>
</evidence>
<dbReference type="PROSITE" id="PS50878">
    <property type="entry name" value="RT_POL"/>
    <property type="match status" value="1"/>
</dbReference>
<evidence type="ECO:0000256" key="5">
    <source>
        <dbReference type="ARBA" id="ARBA00022786"/>
    </source>
</evidence>
<gene>
    <name evidence="18" type="ORF">LAZ67_15002115</name>
</gene>
<keyword evidence="11" id="KW-0511">Multifunctional enzyme</keyword>
<dbReference type="PROSITE" id="PS00141">
    <property type="entry name" value="ASP_PROTEASE"/>
    <property type="match status" value="1"/>
</dbReference>
<keyword evidence="1" id="KW-0808">Transferase</keyword>
<dbReference type="Pfam" id="PF00078">
    <property type="entry name" value="RVT_1"/>
    <property type="match status" value="1"/>
</dbReference>
<dbReference type="CDD" id="cd09274">
    <property type="entry name" value="RNase_HI_RT_Ty3"/>
    <property type="match status" value="1"/>
</dbReference>
<dbReference type="InterPro" id="IPR041577">
    <property type="entry name" value="RT_RNaseH_2"/>
</dbReference>
<evidence type="ECO:0000313" key="19">
    <source>
        <dbReference type="Proteomes" id="UP001235939"/>
    </source>
</evidence>
<dbReference type="Gene3D" id="2.40.70.10">
    <property type="entry name" value="Acid Proteases"/>
    <property type="match status" value="1"/>
</dbReference>
<keyword evidence="10" id="KW-0695">RNA-directed DNA polymerase</keyword>
<keyword evidence="7" id="KW-0460">Magnesium</keyword>
<name>A0ABY6LAK4_9ARAC</name>
<dbReference type="InterPro" id="IPR001584">
    <property type="entry name" value="Integrase_cat-core"/>
</dbReference>
<evidence type="ECO:0000256" key="12">
    <source>
        <dbReference type="PROSITE-ProRule" id="PRU10133"/>
    </source>
</evidence>
<evidence type="ECO:0000259" key="17">
    <source>
        <dbReference type="PROSITE" id="PS50994"/>
    </source>
</evidence>
<dbReference type="CDD" id="cd01647">
    <property type="entry name" value="RT_LTR"/>
    <property type="match status" value="1"/>
</dbReference>
<evidence type="ECO:0000259" key="15">
    <source>
        <dbReference type="PROSITE" id="PS50175"/>
    </source>
</evidence>
<dbReference type="InterPro" id="IPR000477">
    <property type="entry name" value="RT_dom"/>
</dbReference>
<keyword evidence="3" id="KW-0540">Nuclease</keyword>
<dbReference type="Pfam" id="PF03732">
    <property type="entry name" value="Retrotrans_gag"/>
    <property type="match status" value="1"/>
</dbReference>
<evidence type="ECO:0000256" key="3">
    <source>
        <dbReference type="ARBA" id="ARBA00022722"/>
    </source>
</evidence>
<keyword evidence="4" id="KW-0255">Endonuclease</keyword>
<evidence type="ECO:0000259" key="14">
    <source>
        <dbReference type="PROSITE" id="PS50127"/>
    </source>
</evidence>
<dbReference type="PANTHER" id="PTHR37984:SF5">
    <property type="entry name" value="PROTEIN NYNRIN-LIKE"/>
    <property type="match status" value="1"/>
</dbReference>
<dbReference type="InterPro" id="IPR001995">
    <property type="entry name" value="Peptidase_A2_cat"/>
</dbReference>
<evidence type="ECO:0000256" key="10">
    <source>
        <dbReference type="ARBA" id="ARBA00022918"/>
    </source>
</evidence>
<dbReference type="EMBL" id="CP092877">
    <property type="protein sequence ID" value="UYV77749.1"/>
    <property type="molecule type" value="Genomic_DNA"/>
</dbReference>
<evidence type="ECO:0000256" key="2">
    <source>
        <dbReference type="ARBA" id="ARBA00022695"/>
    </source>
</evidence>
<dbReference type="PANTHER" id="PTHR37984">
    <property type="entry name" value="PROTEIN CBG26694"/>
    <property type="match status" value="1"/>
</dbReference>
<evidence type="ECO:0000256" key="6">
    <source>
        <dbReference type="ARBA" id="ARBA00022801"/>
    </source>
</evidence>
<dbReference type="Gene3D" id="3.30.420.10">
    <property type="entry name" value="Ribonuclease H-like superfamily/Ribonuclease H"/>
    <property type="match status" value="1"/>
</dbReference>
<accession>A0ABY6LAK4</accession>
<dbReference type="Proteomes" id="UP001235939">
    <property type="component" value="Chromosome 15"/>
</dbReference>
<dbReference type="Gene3D" id="3.30.70.270">
    <property type="match status" value="2"/>
</dbReference>
<proteinExistence type="predicted"/>
<dbReference type="InterPro" id="IPR043128">
    <property type="entry name" value="Rev_trsase/Diguanyl_cyclase"/>
</dbReference>
<protein>
    <submittedName>
        <fullName evidence="18">K02A2.6-like</fullName>
    </submittedName>
</protein>
<dbReference type="InterPro" id="IPR012337">
    <property type="entry name" value="RNaseH-like_sf"/>
</dbReference>
<keyword evidence="19" id="KW-1185">Reference proteome</keyword>
<dbReference type="SUPFAM" id="SSF53098">
    <property type="entry name" value="Ribonuclease H-like"/>
    <property type="match status" value="1"/>
</dbReference>
<dbReference type="InterPro" id="IPR016135">
    <property type="entry name" value="UBQ-conjugating_enzyme/RWD"/>
</dbReference>
<dbReference type="Gene3D" id="3.10.10.10">
    <property type="entry name" value="HIV Type 1 Reverse Transcriptase, subunit A, domain 1"/>
    <property type="match status" value="1"/>
</dbReference>
<evidence type="ECO:0000256" key="13">
    <source>
        <dbReference type="SAM" id="MobiDB-lite"/>
    </source>
</evidence>
<dbReference type="InterPro" id="IPR021109">
    <property type="entry name" value="Peptidase_aspartic_dom_sf"/>
</dbReference>
<evidence type="ECO:0000313" key="18">
    <source>
        <dbReference type="EMBL" id="UYV77749.1"/>
    </source>
</evidence>
<evidence type="ECO:0000256" key="7">
    <source>
        <dbReference type="ARBA" id="ARBA00022842"/>
    </source>
</evidence>
<feature type="domain" description="Reverse transcriptase" evidence="16">
    <location>
        <begin position="795"/>
        <end position="976"/>
    </location>
</feature>
<feature type="region of interest" description="Disordered" evidence="13">
    <location>
        <begin position="466"/>
        <end position="497"/>
    </location>
</feature>
<evidence type="ECO:0000256" key="8">
    <source>
        <dbReference type="ARBA" id="ARBA00022884"/>
    </source>
</evidence>
<dbReference type="SUPFAM" id="SSF56672">
    <property type="entry name" value="DNA/RNA polymerases"/>
    <property type="match status" value="1"/>
</dbReference>
<dbReference type="CDD" id="cd00303">
    <property type="entry name" value="retropepsin_like"/>
    <property type="match status" value="1"/>
</dbReference>
<dbReference type="Pfam" id="PF00179">
    <property type="entry name" value="UQ_con"/>
    <property type="match status" value="1"/>
</dbReference>
<dbReference type="PROSITE" id="PS00183">
    <property type="entry name" value="UBC_1"/>
    <property type="match status" value="1"/>
</dbReference>
<dbReference type="PROSITE" id="PS50175">
    <property type="entry name" value="ASP_PROT_RETROV"/>
    <property type="match status" value="1"/>
</dbReference>
<dbReference type="SUPFAM" id="SSF50630">
    <property type="entry name" value="Acid proteases"/>
    <property type="match status" value="1"/>
</dbReference>
<keyword evidence="5" id="KW-0833">Ubl conjugation pathway</keyword>
<feature type="domain" description="Integrase catalytic" evidence="17">
    <location>
        <begin position="1124"/>
        <end position="1289"/>
    </location>
</feature>
<dbReference type="SMART" id="SM00212">
    <property type="entry name" value="UBCc"/>
    <property type="match status" value="1"/>
</dbReference>
<keyword evidence="6" id="KW-0378">Hydrolase</keyword>
<dbReference type="InterPro" id="IPR036397">
    <property type="entry name" value="RNaseH_sf"/>
</dbReference>
<dbReference type="PROSITE" id="PS50127">
    <property type="entry name" value="UBC_2"/>
    <property type="match status" value="1"/>
</dbReference>
<dbReference type="PROSITE" id="PS50994">
    <property type="entry name" value="INTEGRASE"/>
    <property type="match status" value="1"/>
</dbReference>
<dbReference type="InterPro" id="IPR043502">
    <property type="entry name" value="DNA/RNA_pol_sf"/>
</dbReference>
<evidence type="ECO:0000256" key="9">
    <source>
        <dbReference type="ARBA" id="ARBA00022908"/>
    </source>
</evidence>
<keyword evidence="8" id="KW-0694">RNA-binding</keyword>
<evidence type="ECO:0000256" key="4">
    <source>
        <dbReference type="ARBA" id="ARBA00022759"/>
    </source>
</evidence>
<keyword evidence="2" id="KW-0548">Nucleotidyltransferase</keyword>
<dbReference type="InterPro" id="IPR050951">
    <property type="entry name" value="Retrovirus_Pol_polyprotein"/>
</dbReference>
<dbReference type="Pfam" id="PF13650">
    <property type="entry name" value="Asp_protease_2"/>
    <property type="match status" value="1"/>
</dbReference>
<reference evidence="18 19" key="1">
    <citation type="submission" date="2022-01" db="EMBL/GenBank/DDBJ databases">
        <title>A chromosomal length assembly of Cordylochernes scorpioides.</title>
        <authorList>
            <person name="Zeh D."/>
            <person name="Zeh J."/>
        </authorList>
    </citation>
    <scope>NUCLEOTIDE SEQUENCE [LARGE SCALE GENOMIC DNA]</scope>
    <source>
        <strain evidence="18">IN4F17</strain>
        <tissue evidence="18">Whole Body</tissue>
    </source>
</reference>
<evidence type="ECO:0000259" key="16">
    <source>
        <dbReference type="PROSITE" id="PS50878"/>
    </source>
</evidence>
<evidence type="ECO:0000256" key="1">
    <source>
        <dbReference type="ARBA" id="ARBA00022679"/>
    </source>
</evidence>